<keyword evidence="3 7" id="KW-0812">Transmembrane</keyword>
<protein>
    <recommendedName>
        <fullName evidence="8">EF-hand domain-containing protein</fullName>
    </recommendedName>
</protein>
<dbReference type="InterPro" id="IPR011992">
    <property type="entry name" value="EF-hand-dom_pair"/>
</dbReference>
<dbReference type="InterPro" id="IPR002048">
    <property type="entry name" value="EF_hand_dom"/>
</dbReference>
<dbReference type="RefSeq" id="XP_005776506.1">
    <property type="nucleotide sequence ID" value="XM_005776449.1"/>
</dbReference>
<dbReference type="PROSITE" id="PS00018">
    <property type="entry name" value="EF_HAND_1"/>
    <property type="match status" value="1"/>
</dbReference>
<keyword evidence="5 7" id="KW-1133">Transmembrane helix</keyword>
<dbReference type="Pfam" id="PF03458">
    <property type="entry name" value="Gly_transporter"/>
    <property type="match status" value="2"/>
</dbReference>
<dbReference type="GO" id="GO:0005509">
    <property type="term" value="F:calcium ion binding"/>
    <property type="evidence" value="ECO:0007669"/>
    <property type="project" value="InterPro"/>
</dbReference>
<evidence type="ECO:0000256" key="4">
    <source>
        <dbReference type="ARBA" id="ARBA00022837"/>
    </source>
</evidence>
<dbReference type="GeneID" id="17269623"/>
<reference evidence="10" key="1">
    <citation type="journal article" date="2013" name="Nature">
        <title>Pan genome of the phytoplankton Emiliania underpins its global distribution.</title>
        <authorList>
            <person name="Read B.A."/>
            <person name="Kegel J."/>
            <person name="Klute M.J."/>
            <person name="Kuo A."/>
            <person name="Lefebvre S.C."/>
            <person name="Maumus F."/>
            <person name="Mayer C."/>
            <person name="Miller J."/>
            <person name="Monier A."/>
            <person name="Salamov A."/>
            <person name="Young J."/>
            <person name="Aguilar M."/>
            <person name="Claverie J.M."/>
            <person name="Frickenhaus S."/>
            <person name="Gonzalez K."/>
            <person name="Herman E.K."/>
            <person name="Lin Y.C."/>
            <person name="Napier J."/>
            <person name="Ogata H."/>
            <person name="Sarno A.F."/>
            <person name="Shmutz J."/>
            <person name="Schroeder D."/>
            <person name="de Vargas C."/>
            <person name="Verret F."/>
            <person name="von Dassow P."/>
            <person name="Valentin K."/>
            <person name="Van de Peer Y."/>
            <person name="Wheeler G."/>
            <person name="Dacks J.B."/>
            <person name="Delwiche C.F."/>
            <person name="Dyhrman S.T."/>
            <person name="Glockner G."/>
            <person name="John U."/>
            <person name="Richards T."/>
            <person name="Worden A.Z."/>
            <person name="Zhang X."/>
            <person name="Grigoriev I.V."/>
            <person name="Allen A.E."/>
            <person name="Bidle K."/>
            <person name="Borodovsky M."/>
            <person name="Bowler C."/>
            <person name="Brownlee C."/>
            <person name="Cock J.M."/>
            <person name="Elias M."/>
            <person name="Gladyshev V.N."/>
            <person name="Groth M."/>
            <person name="Guda C."/>
            <person name="Hadaegh A."/>
            <person name="Iglesias-Rodriguez M.D."/>
            <person name="Jenkins J."/>
            <person name="Jones B.M."/>
            <person name="Lawson T."/>
            <person name="Leese F."/>
            <person name="Lindquist E."/>
            <person name="Lobanov A."/>
            <person name="Lomsadze A."/>
            <person name="Malik S.B."/>
            <person name="Marsh M.E."/>
            <person name="Mackinder L."/>
            <person name="Mock T."/>
            <person name="Mueller-Roeber B."/>
            <person name="Pagarete A."/>
            <person name="Parker M."/>
            <person name="Probert I."/>
            <person name="Quesneville H."/>
            <person name="Raines C."/>
            <person name="Rensing S.A."/>
            <person name="Riano-Pachon D.M."/>
            <person name="Richier S."/>
            <person name="Rokitta S."/>
            <person name="Shiraiwa Y."/>
            <person name="Soanes D.M."/>
            <person name="van der Giezen M."/>
            <person name="Wahlund T.M."/>
            <person name="Williams B."/>
            <person name="Wilson W."/>
            <person name="Wolfe G."/>
            <person name="Wurch L.L."/>
        </authorList>
    </citation>
    <scope>NUCLEOTIDE SEQUENCE</scope>
</reference>
<evidence type="ECO:0000313" key="9">
    <source>
        <dbReference type="EnsemblProtists" id="EOD24077"/>
    </source>
</evidence>
<dbReference type="PROSITE" id="PS50222">
    <property type="entry name" value="EF_HAND_2"/>
    <property type="match status" value="1"/>
</dbReference>
<name>A0A0D3JKP2_EMIH1</name>
<dbReference type="PANTHER" id="PTHR30506">
    <property type="entry name" value="INNER MEMBRANE PROTEIN"/>
    <property type="match status" value="1"/>
</dbReference>
<evidence type="ECO:0000256" key="1">
    <source>
        <dbReference type="ARBA" id="ARBA00004651"/>
    </source>
</evidence>
<evidence type="ECO:0000256" key="6">
    <source>
        <dbReference type="ARBA" id="ARBA00023136"/>
    </source>
</evidence>
<dbReference type="HOGENOM" id="CLU_730444_0_0_1"/>
<feature type="domain" description="EF-hand" evidence="8">
    <location>
        <begin position="75"/>
        <end position="110"/>
    </location>
</feature>
<evidence type="ECO:0000256" key="3">
    <source>
        <dbReference type="ARBA" id="ARBA00022692"/>
    </source>
</evidence>
<keyword evidence="2" id="KW-1003">Cell membrane</keyword>
<accession>A0A0D3JKP2</accession>
<dbReference type="KEGG" id="ehx:EMIHUDRAFT_207163"/>
<keyword evidence="10" id="KW-1185">Reference proteome</keyword>
<feature type="transmembrane region" description="Helical" evidence="7">
    <location>
        <begin position="160"/>
        <end position="182"/>
    </location>
</feature>
<evidence type="ECO:0000259" key="8">
    <source>
        <dbReference type="PROSITE" id="PS50222"/>
    </source>
</evidence>
<evidence type="ECO:0000313" key="10">
    <source>
        <dbReference type="Proteomes" id="UP000013827"/>
    </source>
</evidence>
<dbReference type="EnsemblProtists" id="EOD24077">
    <property type="protein sequence ID" value="EOD24077"/>
    <property type="gene ID" value="EMIHUDRAFT_207163"/>
</dbReference>
<evidence type="ECO:0000256" key="7">
    <source>
        <dbReference type="SAM" id="Phobius"/>
    </source>
</evidence>
<reference evidence="9" key="2">
    <citation type="submission" date="2024-10" db="UniProtKB">
        <authorList>
            <consortium name="EnsemblProtists"/>
        </authorList>
    </citation>
    <scope>IDENTIFICATION</scope>
</reference>
<evidence type="ECO:0000256" key="2">
    <source>
        <dbReference type="ARBA" id="ARBA00022475"/>
    </source>
</evidence>
<organism evidence="9 10">
    <name type="scientific">Emiliania huxleyi (strain CCMP1516)</name>
    <dbReference type="NCBI Taxonomy" id="280463"/>
    <lineage>
        <taxon>Eukaryota</taxon>
        <taxon>Haptista</taxon>
        <taxon>Haptophyta</taxon>
        <taxon>Prymnesiophyceae</taxon>
        <taxon>Isochrysidales</taxon>
        <taxon>Noelaerhabdaceae</taxon>
        <taxon>Emiliania</taxon>
    </lineage>
</organism>
<dbReference type="PaxDb" id="2903-EOD24077"/>
<proteinExistence type="predicted"/>
<dbReference type="InterPro" id="IPR005115">
    <property type="entry name" value="Gly_transporter"/>
</dbReference>
<comment type="subcellular location">
    <subcellularLocation>
        <location evidence="1">Cell membrane</location>
        <topology evidence="1">Multi-pass membrane protein</topology>
    </subcellularLocation>
</comment>
<dbReference type="AlphaFoldDB" id="A0A0D3JKP2"/>
<feature type="transmembrane region" description="Helical" evidence="7">
    <location>
        <begin position="194"/>
        <end position="212"/>
    </location>
</feature>
<keyword evidence="4" id="KW-0106">Calcium</keyword>
<dbReference type="Proteomes" id="UP000013827">
    <property type="component" value="Unassembled WGS sequence"/>
</dbReference>
<dbReference type="GO" id="GO:0005886">
    <property type="term" value="C:plasma membrane"/>
    <property type="evidence" value="ECO:0007669"/>
    <property type="project" value="UniProtKB-SubCell"/>
</dbReference>
<dbReference type="PANTHER" id="PTHR30506:SF3">
    <property type="entry name" value="UPF0126 INNER MEMBRANE PROTEIN YADS-RELATED"/>
    <property type="match status" value="1"/>
</dbReference>
<sequence length="379" mass="40367">MFLHCARARPLIRELPLARGFELSLARGFRCTSRRLCENAAASAASQKPPADHKAADEKALNFLAERGSSLGIRLSLRERQLIIEAADTDGDGKMSNEEWDRLVSRHAMASNERLTLAQFILRSIDQQHGQQLLRVTARVGATFFAVTGANVAGECGMHVFGATLVGCITGLAGGTINSLLIGSTVGWTRDPALLAYCMAACVAGFYLWPLADRLMQPEGGSGAPPGSDSVVRYSIESVALGAAAVVAAQQGIVQGLHPLISLCLGVTIAFGGAGRDLLCGREVRLNHMSGSQSYAVAAFSGAGVYVLLRELHVWNCSGSSVKLVTGGVPIGLRIAMGVGTSVAIRAYAWWRRPDDLFWSMDAAATANEEWLSRLLRSQ</sequence>
<keyword evidence="6 7" id="KW-0472">Membrane</keyword>
<dbReference type="InterPro" id="IPR018247">
    <property type="entry name" value="EF_Hand_1_Ca_BS"/>
</dbReference>
<dbReference type="SUPFAM" id="SSF47473">
    <property type="entry name" value="EF-hand"/>
    <property type="match status" value="1"/>
</dbReference>
<evidence type="ECO:0000256" key="5">
    <source>
        <dbReference type="ARBA" id="ARBA00022989"/>
    </source>
</evidence>